<sequence>MWSTLVIIQSPVINDLPGVNNIAEPVLIQAFITKASVKTLNKSVLRWLAGLDKSQLHTMLKSDPTRE</sequence>
<reference evidence="1" key="1">
    <citation type="submission" date="2018-10" db="EMBL/GenBank/DDBJ databases">
        <title>Complete sequence of plasmid pHNLC3.</title>
        <authorList>
            <person name="Liu J.H."/>
            <person name="Huang X.Y."/>
            <person name="Lv L.C."/>
        </authorList>
    </citation>
    <scope>NUCLEOTIDE SEQUENCE</scope>
    <source>
        <strain evidence="1">LC3</strain>
        <plasmid evidence="1">pHNLC3</plasmid>
    </source>
</reference>
<evidence type="ECO:0000313" key="1">
    <source>
        <dbReference type="EMBL" id="AYU65473.1"/>
    </source>
</evidence>
<geneLocation type="plasmid" evidence="1">
    <name>pHNLC3</name>
</geneLocation>
<name>A0A3G4RIJ1_KLEPN</name>
<dbReference type="AlphaFoldDB" id="A0A3G4RIJ1"/>
<dbReference type="EMBL" id="MK104259">
    <property type="protein sequence ID" value="AYU65473.1"/>
    <property type="molecule type" value="Genomic_DNA"/>
</dbReference>
<keyword evidence="1" id="KW-0614">Plasmid</keyword>
<proteinExistence type="predicted"/>
<organism evidence="1">
    <name type="scientific">Klebsiella pneumoniae</name>
    <dbReference type="NCBI Taxonomy" id="573"/>
    <lineage>
        <taxon>Bacteria</taxon>
        <taxon>Pseudomonadati</taxon>
        <taxon>Pseudomonadota</taxon>
        <taxon>Gammaproteobacteria</taxon>
        <taxon>Enterobacterales</taxon>
        <taxon>Enterobacteriaceae</taxon>
        <taxon>Klebsiella/Raoultella group</taxon>
        <taxon>Klebsiella</taxon>
        <taxon>Klebsiella pneumoniae complex</taxon>
    </lineage>
</organism>
<protein>
    <submittedName>
        <fullName evidence="1">Uncharacterized protein</fullName>
    </submittedName>
</protein>
<accession>A0A3G4RIJ1</accession>